<proteinExistence type="predicted"/>
<feature type="compositionally biased region" description="Polar residues" evidence="1">
    <location>
        <begin position="124"/>
        <end position="138"/>
    </location>
</feature>
<evidence type="ECO:0000256" key="1">
    <source>
        <dbReference type="SAM" id="MobiDB-lite"/>
    </source>
</evidence>
<comment type="caution">
    <text evidence="2">The sequence shown here is derived from an EMBL/GenBank/DDBJ whole genome shotgun (WGS) entry which is preliminary data.</text>
</comment>
<accession>A0AAW2TDN8</accession>
<feature type="region of interest" description="Disordered" evidence="1">
    <location>
        <begin position="101"/>
        <end position="142"/>
    </location>
</feature>
<organism evidence="2">
    <name type="scientific">Sesamum latifolium</name>
    <dbReference type="NCBI Taxonomy" id="2727402"/>
    <lineage>
        <taxon>Eukaryota</taxon>
        <taxon>Viridiplantae</taxon>
        <taxon>Streptophyta</taxon>
        <taxon>Embryophyta</taxon>
        <taxon>Tracheophyta</taxon>
        <taxon>Spermatophyta</taxon>
        <taxon>Magnoliopsida</taxon>
        <taxon>eudicotyledons</taxon>
        <taxon>Gunneridae</taxon>
        <taxon>Pentapetalae</taxon>
        <taxon>asterids</taxon>
        <taxon>lamiids</taxon>
        <taxon>Lamiales</taxon>
        <taxon>Pedaliaceae</taxon>
        <taxon>Sesamum</taxon>
    </lineage>
</organism>
<dbReference type="EMBL" id="JACGWN010000015">
    <property type="protein sequence ID" value="KAL0401746.1"/>
    <property type="molecule type" value="Genomic_DNA"/>
</dbReference>
<name>A0AAW2TDN8_9LAMI</name>
<gene>
    <name evidence="2" type="ORF">Slati_4204500</name>
</gene>
<evidence type="ECO:0000313" key="2">
    <source>
        <dbReference type="EMBL" id="KAL0401746.1"/>
    </source>
</evidence>
<reference evidence="2" key="1">
    <citation type="submission" date="2020-06" db="EMBL/GenBank/DDBJ databases">
        <authorList>
            <person name="Li T."/>
            <person name="Hu X."/>
            <person name="Zhang T."/>
            <person name="Song X."/>
            <person name="Zhang H."/>
            <person name="Dai N."/>
            <person name="Sheng W."/>
            <person name="Hou X."/>
            <person name="Wei L."/>
        </authorList>
    </citation>
    <scope>NUCLEOTIDE SEQUENCE</scope>
    <source>
        <strain evidence="2">KEN1</strain>
        <tissue evidence="2">Leaf</tissue>
    </source>
</reference>
<dbReference type="AlphaFoldDB" id="A0AAW2TDN8"/>
<protein>
    <submittedName>
        <fullName evidence="2">Uncharacterized protein</fullName>
    </submittedName>
</protein>
<reference evidence="2" key="2">
    <citation type="journal article" date="2024" name="Plant">
        <title>Genomic evolution and insights into agronomic trait innovations of Sesamum species.</title>
        <authorList>
            <person name="Miao H."/>
            <person name="Wang L."/>
            <person name="Qu L."/>
            <person name="Liu H."/>
            <person name="Sun Y."/>
            <person name="Le M."/>
            <person name="Wang Q."/>
            <person name="Wei S."/>
            <person name="Zheng Y."/>
            <person name="Lin W."/>
            <person name="Duan Y."/>
            <person name="Cao H."/>
            <person name="Xiong S."/>
            <person name="Wang X."/>
            <person name="Wei L."/>
            <person name="Li C."/>
            <person name="Ma Q."/>
            <person name="Ju M."/>
            <person name="Zhao R."/>
            <person name="Li G."/>
            <person name="Mu C."/>
            <person name="Tian Q."/>
            <person name="Mei H."/>
            <person name="Zhang T."/>
            <person name="Gao T."/>
            <person name="Zhang H."/>
        </authorList>
    </citation>
    <scope>NUCLEOTIDE SEQUENCE</scope>
    <source>
        <strain evidence="2">KEN1</strain>
    </source>
</reference>
<sequence length="171" mass="18584">MTDPPRRSTSSDTSTEELSPALFRVIQRIVSATIQEQLAVLTLTRTTTPSDVDVLEEVAEEGAPAHVLPIAERQGPLLVVSQEVPPSGAHAWSACRKASKTFGTKSREHPRRSSRVSLSLKKSWQTNSLSSGKSPTHRNTMEPWIHRSTSPALRISTFSTITPLGSNAVCS</sequence>